<dbReference type="Proteomes" id="UP000016887">
    <property type="component" value="Chromosome"/>
</dbReference>
<dbReference type="AlphaFoldDB" id="U3T8Q9"/>
<dbReference type="STRING" id="1198449.ACAM_0443"/>
<dbReference type="GeneID" id="17109914"/>
<name>U3T8Q9_9CREN</name>
<dbReference type="eggNOG" id="arCOG14844">
    <property type="taxonomic scope" value="Archaea"/>
</dbReference>
<evidence type="ECO:0000313" key="1">
    <source>
        <dbReference type="EMBL" id="BAN89912.1"/>
    </source>
</evidence>
<dbReference type="KEGG" id="acj:ACAM_0443"/>
<organism evidence="1 2">
    <name type="scientific">Aeropyrum camini SY1 = JCM 12091</name>
    <dbReference type="NCBI Taxonomy" id="1198449"/>
    <lineage>
        <taxon>Archaea</taxon>
        <taxon>Thermoproteota</taxon>
        <taxon>Thermoprotei</taxon>
        <taxon>Desulfurococcales</taxon>
        <taxon>Desulfurococcaceae</taxon>
        <taxon>Aeropyrum</taxon>
    </lineage>
</organism>
<keyword evidence="2" id="KW-1185">Reference proteome</keyword>
<dbReference type="RefSeq" id="WP_022541188.1">
    <property type="nucleotide sequence ID" value="NC_022521.1"/>
</dbReference>
<reference evidence="1 2" key="1">
    <citation type="journal article" date="2013" name="Appl. Environ. Microbiol.">
        <title>Variation of the Virus-Related Elements within Syntenic Genomes of the Hyperthermophilic Archaeon Aeropyrum.</title>
        <authorList>
            <person name="Daifuku T."/>
            <person name="Yoshida T."/>
            <person name="Kitamura T."/>
            <person name="Kawaichi S."/>
            <person name="Inoue T."/>
            <person name="Nomura K."/>
            <person name="Yoshida Y."/>
            <person name="Kuno S."/>
            <person name="Sako Y."/>
        </authorList>
    </citation>
    <scope>NUCLEOTIDE SEQUENCE [LARGE SCALE GENOMIC DNA]</scope>
    <source>
        <strain evidence="1 2">SY1</strain>
    </source>
</reference>
<dbReference type="OrthoDB" id="379132at2157"/>
<protein>
    <submittedName>
        <fullName evidence="1">Uncharacterized protein</fullName>
    </submittedName>
</protein>
<sequence length="185" mass="19005">MASVIRFAVAATILALLAPAIAYYFYPAEAEPLTAGLPVYSSSSSLGRGLETARGLQGPVEVSGVVEAPAGNPAMMHHHLVYLVVEGRTVMLALPGCWQASSGEMLMGHQLASLLVGRDVYVRGVLMKTGMGPLIIAGEVVVNGITLERIDCTPMMPMGGGGMPHGGMPGGWGGWSSSGTASPTP</sequence>
<proteinExistence type="predicted"/>
<accession>U3T8Q9</accession>
<evidence type="ECO:0000313" key="2">
    <source>
        <dbReference type="Proteomes" id="UP000016887"/>
    </source>
</evidence>
<dbReference type="EMBL" id="AP012489">
    <property type="protein sequence ID" value="BAN89912.1"/>
    <property type="molecule type" value="Genomic_DNA"/>
</dbReference>
<gene>
    <name evidence="1" type="ORF">ACAM_0443</name>
</gene>